<comment type="cofactor">
    <cofactor evidence="1 12">
        <name>heme</name>
        <dbReference type="ChEBI" id="CHEBI:30413"/>
    </cofactor>
</comment>
<evidence type="ECO:0000256" key="8">
    <source>
        <dbReference type="ARBA" id="ARBA00023002"/>
    </source>
</evidence>
<evidence type="ECO:0000256" key="10">
    <source>
        <dbReference type="ARBA" id="ARBA00023033"/>
    </source>
</evidence>
<keyword evidence="7" id="KW-1133">Transmembrane helix</keyword>
<evidence type="ECO:0000256" key="2">
    <source>
        <dbReference type="ARBA" id="ARBA00004167"/>
    </source>
</evidence>
<dbReference type="InterPro" id="IPR017972">
    <property type="entry name" value="Cyt_P450_CS"/>
</dbReference>
<keyword evidence="11" id="KW-0472">Membrane</keyword>
<keyword evidence="8 13" id="KW-0560">Oxidoreductase</keyword>
<evidence type="ECO:0000256" key="9">
    <source>
        <dbReference type="ARBA" id="ARBA00023004"/>
    </source>
</evidence>
<dbReference type="InterPro" id="IPR001128">
    <property type="entry name" value="Cyt_P450"/>
</dbReference>
<evidence type="ECO:0000256" key="5">
    <source>
        <dbReference type="ARBA" id="ARBA00022692"/>
    </source>
</evidence>
<comment type="subcellular location">
    <subcellularLocation>
        <location evidence="2">Membrane</location>
        <topology evidence="2">Single-pass membrane protein</topology>
    </subcellularLocation>
</comment>
<dbReference type="GO" id="GO:0005506">
    <property type="term" value="F:iron ion binding"/>
    <property type="evidence" value="ECO:0007669"/>
    <property type="project" value="InterPro"/>
</dbReference>
<dbReference type="Pfam" id="PF00067">
    <property type="entry name" value="p450"/>
    <property type="match status" value="1"/>
</dbReference>
<evidence type="ECO:0000256" key="6">
    <source>
        <dbReference type="ARBA" id="ARBA00022723"/>
    </source>
</evidence>
<dbReference type="CDD" id="cd11072">
    <property type="entry name" value="CYP71-like"/>
    <property type="match status" value="1"/>
</dbReference>
<evidence type="ECO:0000256" key="1">
    <source>
        <dbReference type="ARBA" id="ARBA00001971"/>
    </source>
</evidence>
<dbReference type="InterPro" id="IPR002401">
    <property type="entry name" value="Cyt_P450_E_grp-I"/>
</dbReference>
<dbReference type="InterPro" id="IPR036396">
    <property type="entry name" value="Cyt_P450_sf"/>
</dbReference>
<dbReference type="Gene3D" id="1.10.630.10">
    <property type="entry name" value="Cytochrome P450"/>
    <property type="match status" value="1"/>
</dbReference>
<dbReference type="EMBL" id="OX459118">
    <property type="protein sequence ID" value="CAI9087495.1"/>
    <property type="molecule type" value="Genomic_DNA"/>
</dbReference>
<dbReference type="GO" id="GO:0016020">
    <property type="term" value="C:membrane"/>
    <property type="evidence" value="ECO:0007669"/>
    <property type="project" value="UniProtKB-SubCell"/>
</dbReference>
<keyword evidence="10 13" id="KW-0503">Monooxygenase</keyword>
<feature type="binding site" description="axial binding residue" evidence="12">
    <location>
        <position position="441"/>
    </location>
    <ligand>
        <name>heme</name>
        <dbReference type="ChEBI" id="CHEBI:30413"/>
    </ligand>
    <ligandPart>
        <name>Fe</name>
        <dbReference type="ChEBI" id="CHEBI:18248"/>
    </ligandPart>
</feature>
<keyword evidence="16" id="KW-1185">Reference proteome</keyword>
<organism evidence="15 16">
    <name type="scientific">Oldenlandia corymbosa var. corymbosa</name>
    <dbReference type="NCBI Taxonomy" id="529605"/>
    <lineage>
        <taxon>Eukaryota</taxon>
        <taxon>Viridiplantae</taxon>
        <taxon>Streptophyta</taxon>
        <taxon>Embryophyta</taxon>
        <taxon>Tracheophyta</taxon>
        <taxon>Spermatophyta</taxon>
        <taxon>Magnoliopsida</taxon>
        <taxon>eudicotyledons</taxon>
        <taxon>Gunneridae</taxon>
        <taxon>Pentapetalae</taxon>
        <taxon>asterids</taxon>
        <taxon>lamiids</taxon>
        <taxon>Gentianales</taxon>
        <taxon>Rubiaceae</taxon>
        <taxon>Rubioideae</taxon>
        <taxon>Spermacoceae</taxon>
        <taxon>Hedyotis-Oldenlandia complex</taxon>
        <taxon>Oldenlandia</taxon>
    </lineage>
</organism>
<dbReference type="GO" id="GO:0016705">
    <property type="term" value="F:oxidoreductase activity, acting on paired donors, with incorporation or reduction of molecular oxygen"/>
    <property type="evidence" value="ECO:0007669"/>
    <property type="project" value="InterPro"/>
</dbReference>
<evidence type="ECO:0000256" key="12">
    <source>
        <dbReference type="PIRSR" id="PIRSR602401-1"/>
    </source>
</evidence>
<keyword evidence="5" id="KW-0812">Transmembrane</keyword>
<reference evidence="15" key="1">
    <citation type="submission" date="2023-03" db="EMBL/GenBank/DDBJ databases">
        <authorList>
            <person name="Julca I."/>
        </authorList>
    </citation>
    <scope>NUCLEOTIDE SEQUENCE</scope>
</reference>
<dbReference type="AlphaFoldDB" id="A0AAV1BY88"/>
<dbReference type="SUPFAM" id="SSF48264">
    <property type="entry name" value="Cytochrome P450"/>
    <property type="match status" value="1"/>
</dbReference>
<sequence>MAIMLFLLSLPLLMILISFIHKYYKKNARKIPPGPPGLPFIGNLLQINASKTHESLSELSKIYGPELMSLKFGSVSVVIISSARMAREALTTHDMVFSGRPASAGRRKLSYNRKDIAFSPYSDYWREMRKICVLKLFSQKRVQSFLPVRVDEVSSMMMKISTLSSSSQLVNLRTLIMSFTSNVICRVAFGKRYEEEGHLKRRFDQLLQESQAMIGGFFVSDYIPCLSWMDRVSGMVGRLEKNFNELDLFFRELIDEHLSPNRPDSMKDDLLDLLIQLKHEESSSLCLTWEHIKAILMDIFVAGTDTAAASILWAMTILMKNPETLKKVQAELRDLVGNKRVVDEDDLGELPYLKAVIKETLRLYPPAPILGPRETTQSCTIDGYDIENKSLVLVNAWAIGRDPTYWKNPDDFIPERFINSKVDVKGHDFGLIPFGAGRRGCPGISLGMATVELALANLLCCFDWELPNGITCKDIDMDVMPGLTMYPKSDLSLLAKIYA</sequence>
<dbReference type="PROSITE" id="PS00086">
    <property type="entry name" value="CYTOCHROME_P450"/>
    <property type="match status" value="1"/>
</dbReference>
<evidence type="ECO:0000313" key="15">
    <source>
        <dbReference type="EMBL" id="CAI9087495.1"/>
    </source>
</evidence>
<keyword evidence="4 12" id="KW-0349">Heme</keyword>
<gene>
    <name evidence="15" type="ORF">OLC1_LOCUS316</name>
</gene>
<feature type="signal peptide" evidence="14">
    <location>
        <begin position="1"/>
        <end position="28"/>
    </location>
</feature>
<dbReference type="GO" id="GO:0020037">
    <property type="term" value="F:heme binding"/>
    <property type="evidence" value="ECO:0007669"/>
    <property type="project" value="InterPro"/>
</dbReference>
<dbReference type="GO" id="GO:0004497">
    <property type="term" value="F:monooxygenase activity"/>
    <property type="evidence" value="ECO:0007669"/>
    <property type="project" value="UniProtKB-KW"/>
</dbReference>
<evidence type="ECO:0000256" key="11">
    <source>
        <dbReference type="ARBA" id="ARBA00023136"/>
    </source>
</evidence>
<proteinExistence type="inferred from homology"/>
<evidence type="ECO:0000256" key="4">
    <source>
        <dbReference type="ARBA" id="ARBA00022617"/>
    </source>
</evidence>
<protein>
    <submittedName>
        <fullName evidence="15">OLC1v1021573C1</fullName>
    </submittedName>
</protein>
<dbReference type="PRINTS" id="PR00385">
    <property type="entry name" value="P450"/>
</dbReference>
<keyword evidence="14" id="KW-0732">Signal</keyword>
<evidence type="ECO:0000256" key="13">
    <source>
        <dbReference type="RuleBase" id="RU000461"/>
    </source>
</evidence>
<keyword evidence="6 12" id="KW-0479">Metal-binding</keyword>
<feature type="chain" id="PRO_5043594955" evidence="14">
    <location>
        <begin position="29"/>
        <end position="499"/>
    </location>
</feature>
<evidence type="ECO:0000313" key="16">
    <source>
        <dbReference type="Proteomes" id="UP001161247"/>
    </source>
</evidence>
<dbReference type="FunFam" id="1.10.630.10:FF:000011">
    <property type="entry name" value="Cytochrome P450 83B1"/>
    <property type="match status" value="1"/>
</dbReference>
<evidence type="ECO:0000256" key="3">
    <source>
        <dbReference type="ARBA" id="ARBA00010617"/>
    </source>
</evidence>
<dbReference type="Proteomes" id="UP001161247">
    <property type="component" value="Chromosome 1"/>
</dbReference>
<keyword evidence="9 12" id="KW-0408">Iron</keyword>
<accession>A0AAV1BY88</accession>
<evidence type="ECO:0000256" key="7">
    <source>
        <dbReference type="ARBA" id="ARBA00022989"/>
    </source>
</evidence>
<dbReference type="PANTHER" id="PTHR47955">
    <property type="entry name" value="CYTOCHROME P450 FAMILY 71 PROTEIN"/>
    <property type="match status" value="1"/>
</dbReference>
<comment type="similarity">
    <text evidence="3 13">Belongs to the cytochrome P450 family.</text>
</comment>
<evidence type="ECO:0000256" key="14">
    <source>
        <dbReference type="SAM" id="SignalP"/>
    </source>
</evidence>
<name>A0AAV1BY88_OLDCO</name>
<dbReference type="PANTHER" id="PTHR47955:SF22">
    <property type="entry name" value="CYTOCHROME P450 83B1-LIKE"/>
    <property type="match status" value="1"/>
</dbReference>
<dbReference type="PRINTS" id="PR00463">
    <property type="entry name" value="EP450I"/>
</dbReference>